<evidence type="ECO:0000256" key="6">
    <source>
        <dbReference type="ARBA" id="ARBA00022490"/>
    </source>
</evidence>
<dbReference type="SUPFAM" id="SSF48371">
    <property type="entry name" value="ARM repeat"/>
    <property type="match status" value="1"/>
</dbReference>
<evidence type="ECO:0000313" key="12">
    <source>
        <dbReference type="RefSeq" id="XP_003739003.1"/>
    </source>
</evidence>
<protein>
    <recommendedName>
        <fullName evidence="4">Exportin-2</fullName>
    </recommendedName>
    <alternativeName>
        <fullName evidence="9">Importin-alpha re-exporter</fullName>
    </alternativeName>
</protein>
<dbReference type="CTD" id="35016"/>
<dbReference type="RefSeq" id="XP_003739003.1">
    <property type="nucleotide sequence ID" value="XM_003738955.2"/>
</dbReference>
<evidence type="ECO:0000256" key="8">
    <source>
        <dbReference type="ARBA" id="ARBA00023242"/>
    </source>
</evidence>
<name>A0AAJ6QNS0_9ACAR</name>
<proteinExistence type="inferred from homology"/>
<dbReference type="GO" id="GO:0031267">
    <property type="term" value="F:small GTPase binding"/>
    <property type="evidence" value="ECO:0007669"/>
    <property type="project" value="InterPro"/>
</dbReference>
<evidence type="ECO:0000256" key="7">
    <source>
        <dbReference type="ARBA" id="ARBA00022927"/>
    </source>
</evidence>
<keyword evidence="7" id="KW-0653">Protein transport</keyword>
<evidence type="ECO:0000256" key="3">
    <source>
        <dbReference type="ARBA" id="ARBA00008669"/>
    </source>
</evidence>
<sequence>MELNDSNLTTLSQYLQQTLEPRLEQRKAAEKFLESVEANKNYPILLLQLIDRENVDMVIRVSGAITFKNYIKRNWSTGEDEGISQSRVHPEDRDQIKRLIVGLMLKSPSHIQRQLSDAVSIIGKSDFPDQWPSLLDEMVRYFATADFHIINGVLQTAQSLFKRYRFEFKSEKLWREIKYVLDTFAKPLTDLFVATLELTTANANNKDALRVIFSSLVIIAEIFFSLNYQDLPEFFEDNMKIWFPPFLSLLTADNPLLHGDSDEEPGVLEQLKSQICDNVTLYAQKYDEEFAPLLPDFVSAVWQLLTATGKEMKYDGLVSSAIHFLSTVAERPQYKALFEEPQIFGSICEKVVMPNMEFRKADEELFEDNPEEYVRRDIEGSDVDTRRRSACDLVRALSKHFEDRITESFSTYISALLNQYNGDHKQFWKNKDIAIYLVTSMAVKASTAKHGTTQTSPLVNIPEFFANFILPELKDPDPLNLPVIKADCIKFEMKFRNQLPKEVHLEALPHLIHHLRSPQFVLHTYAAAAIEKMFTIRVPAGSGDVGLITKQDVQPHLGKLLENLFSAMANEVSLENEYVMKTVMRTFSLSQEVLIPFLPVLLPSLTNKLMAVSKNPSKPHFNHYLFESLCLSLKIVCGKDPSAVSNFEGMFFPVFQELLTQDVQEFIPYVFQLLSMMLEFHNCPAPPPYMAMFPCLLVPTLWERQGNIQPLVRLIQAFIERSSEQIVAAEKLPAVLGIFQKLIASKMNDHQGFYLVQSLIEHVAPNHMQAFIKQIFVLLFQRLSSSKTIKLIKGLLVFFNLFAIKYGATTLQSTVDGIQANLFGMVLEKLYIAEVQRVSGTVERKICAVGMVKILCETPVMTTTYSSFWPLILEALVKLLEAPEDTTVPDDEHFIEIEDTPGYQAAYSQLIFAGKKPHDPLQNVQDPRILLVDGLRNLANSRPGTLPGLIQAGLSENAQQYVQNYLQAAGVALI</sequence>
<evidence type="ECO:0000256" key="2">
    <source>
        <dbReference type="ARBA" id="ARBA00004496"/>
    </source>
</evidence>
<dbReference type="InterPro" id="IPR001494">
    <property type="entry name" value="Importin-beta_N"/>
</dbReference>
<comment type="similarity">
    <text evidence="3">Belongs to the XPO2/CSE1 family.</text>
</comment>
<dbReference type="Gene3D" id="1.25.10.10">
    <property type="entry name" value="Leucine-rich Repeat Variant"/>
    <property type="match status" value="1"/>
</dbReference>
<dbReference type="AlphaFoldDB" id="A0AAJ6QNS0"/>
<dbReference type="InterPro" id="IPR016024">
    <property type="entry name" value="ARM-type_fold"/>
</dbReference>
<dbReference type="GO" id="GO:0006606">
    <property type="term" value="P:protein import into nucleus"/>
    <property type="evidence" value="ECO:0007669"/>
    <property type="project" value="TreeGrafter"/>
</dbReference>
<dbReference type="GO" id="GO:0005635">
    <property type="term" value="C:nuclear envelope"/>
    <property type="evidence" value="ECO:0007669"/>
    <property type="project" value="TreeGrafter"/>
</dbReference>
<comment type="subcellular location">
    <subcellularLocation>
        <location evidence="2">Cytoplasm</location>
    </subcellularLocation>
    <subcellularLocation>
        <location evidence="1">Nucleus</location>
    </subcellularLocation>
</comment>
<evidence type="ECO:0000256" key="5">
    <source>
        <dbReference type="ARBA" id="ARBA00022448"/>
    </source>
</evidence>
<gene>
    <name evidence="12" type="primary">LOC100907973</name>
</gene>
<dbReference type="Pfam" id="PF03810">
    <property type="entry name" value="IBN_N"/>
    <property type="match status" value="1"/>
</dbReference>
<dbReference type="PANTHER" id="PTHR10997:SF8">
    <property type="entry name" value="EXPORTIN-2"/>
    <property type="match status" value="1"/>
</dbReference>
<dbReference type="InterPro" id="IPR011989">
    <property type="entry name" value="ARM-like"/>
</dbReference>
<evidence type="ECO:0000313" key="11">
    <source>
        <dbReference type="Proteomes" id="UP000694867"/>
    </source>
</evidence>
<evidence type="ECO:0000256" key="4">
    <source>
        <dbReference type="ARBA" id="ARBA00018945"/>
    </source>
</evidence>
<keyword evidence="6" id="KW-0963">Cytoplasm</keyword>
<evidence type="ECO:0000256" key="1">
    <source>
        <dbReference type="ARBA" id="ARBA00004123"/>
    </source>
</evidence>
<dbReference type="Proteomes" id="UP000694867">
    <property type="component" value="Unplaced"/>
</dbReference>
<dbReference type="GeneID" id="100907973"/>
<dbReference type="GO" id="GO:0005049">
    <property type="term" value="F:nuclear export signal receptor activity"/>
    <property type="evidence" value="ECO:0007669"/>
    <property type="project" value="TreeGrafter"/>
</dbReference>
<dbReference type="InterPro" id="IPR005043">
    <property type="entry name" value="XPO2_C"/>
</dbReference>
<dbReference type="FunFam" id="1.25.10.10:FF:000057">
    <property type="entry name" value="Exportin-2 isoform 1"/>
    <property type="match status" value="1"/>
</dbReference>
<keyword evidence="11" id="KW-1185">Reference proteome</keyword>
<dbReference type="PROSITE" id="PS50166">
    <property type="entry name" value="IMPORTIN_B_NT"/>
    <property type="match status" value="1"/>
</dbReference>
<organism evidence="11 12">
    <name type="scientific">Galendromus occidentalis</name>
    <name type="common">western predatory mite</name>
    <dbReference type="NCBI Taxonomy" id="34638"/>
    <lineage>
        <taxon>Eukaryota</taxon>
        <taxon>Metazoa</taxon>
        <taxon>Ecdysozoa</taxon>
        <taxon>Arthropoda</taxon>
        <taxon>Chelicerata</taxon>
        <taxon>Arachnida</taxon>
        <taxon>Acari</taxon>
        <taxon>Parasitiformes</taxon>
        <taxon>Mesostigmata</taxon>
        <taxon>Gamasina</taxon>
        <taxon>Phytoseioidea</taxon>
        <taxon>Phytoseiidae</taxon>
        <taxon>Typhlodrominae</taxon>
        <taxon>Galendromus</taxon>
    </lineage>
</organism>
<dbReference type="SMART" id="SM00913">
    <property type="entry name" value="IBN_N"/>
    <property type="match status" value="1"/>
</dbReference>
<feature type="domain" description="Importin N-terminal" evidence="10">
    <location>
        <begin position="29"/>
        <end position="106"/>
    </location>
</feature>
<dbReference type="Pfam" id="PF08506">
    <property type="entry name" value="Cse1"/>
    <property type="match status" value="1"/>
</dbReference>
<reference evidence="12" key="1">
    <citation type="submission" date="2025-08" db="UniProtKB">
        <authorList>
            <consortium name="RefSeq"/>
        </authorList>
    </citation>
    <scope>IDENTIFICATION</scope>
</reference>
<dbReference type="InterPro" id="IPR013713">
    <property type="entry name" value="XPO2_central"/>
</dbReference>
<accession>A0AAJ6QNS0</accession>
<evidence type="ECO:0000256" key="9">
    <source>
        <dbReference type="ARBA" id="ARBA00030693"/>
    </source>
</evidence>
<dbReference type="GO" id="GO:0005829">
    <property type="term" value="C:cytosol"/>
    <property type="evidence" value="ECO:0007669"/>
    <property type="project" value="TreeGrafter"/>
</dbReference>
<dbReference type="PANTHER" id="PTHR10997">
    <property type="entry name" value="IMPORTIN-7, 8, 11"/>
    <property type="match status" value="1"/>
</dbReference>
<dbReference type="KEGG" id="goe:100907973"/>
<keyword evidence="8" id="KW-0539">Nucleus</keyword>
<dbReference type="Pfam" id="PF03378">
    <property type="entry name" value="CAS_CSE1"/>
    <property type="match status" value="1"/>
</dbReference>
<dbReference type="GO" id="GO:0006611">
    <property type="term" value="P:protein export from nucleus"/>
    <property type="evidence" value="ECO:0007669"/>
    <property type="project" value="TreeGrafter"/>
</dbReference>
<evidence type="ECO:0000259" key="10">
    <source>
        <dbReference type="PROSITE" id="PS50166"/>
    </source>
</evidence>
<keyword evidence="5" id="KW-0813">Transport</keyword>